<name>A0A382QQY7_9ZZZZ</name>
<organism evidence="1">
    <name type="scientific">marine metagenome</name>
    <dbReference type="NCBI Taxonomy" id="408172"/>
    <lineage>
        <taxon>unclassified sequences</taxon>
        <taxon>metagenomes</taxon>
        <taxon>ecological metagenomes</taxon>
    </lineage>
</organism>
<accession>A0A382QQY7</accession>
<sequence>MNRIPIFISSLMLLVFVSALTAQSNVGGDILDEIPLHPLPEEMTFEEYQDMNRRLSIGLALAATVPVPGIVHQYAGEKETAKKLFYISAGG</sequence>
<dbReference type="AlphaFoldDB" id="A0A382QQY7"/>
<proteinExistence type="predicted"/>
<reference evidence="1" key="1">
    <citation type="submission" date="2018-05" db="EMBL/GenBank/DDBJ databases">
        <authorList>
            <person name="Lanie J.A."/>
            <person name="Ng W.-L."/>
            <person name="Kazmierczak K.M."/>
            <person name="Andrzejewski T.M."/>
            <person name="Davidsen T.M."/>
            <person name="Wayne K.J."/>
            <person name="Tettelin H."/>
            <person name="Glass J.I."/>
            <person name="Rusch D."/>
            <person name="Podicherti R."/>
            <person name="Tsui H.-C.T."/>
            <person name="Winkler M.E."/>
        </authorList>
    </citation>
    <scope>NUCLEOTIDE SEQUENCE</scope>
</reference>
<feature type="non-terminal residue" evidence="1">
    <location>
        <position position="91"/>
    </location>
</feature>
<protein>
    <submittedName>
        <fullName evidence="1">Uncharacterized protein</fullName>
    </submittedName>
</protein>
<dbReference type="EMBL" id="UINC01115932">
    <property type="protein sequence ID" value="SVC87315.1"/>
    <property type="molecule type" value="Genomic_DNA"/>
</dbReference>
<gene>
    <name evidence="1" type="ORF">METZ01_LOCUS340169</name>
</gene>
<evidence type="ECO:0000313" key="1">
    <source>
        <dbReference type="EMBL" id="SVC87315.1"/>
    </source>
</evidence>